<comment type="catalytic activity">
    <reaction evidence="8 10">
        <text>dITP + H2O = dIMP + diphosphate + H(+)</text>
        <dbReference type="Rhea" id="RHEA:28342"/>
        <dbReference type="ChEBI" id="CHEBI:15377"/>
        <dbReference type="ChEBI" id="CHEBI:15378"/>
        <dbReference type="ChEBI" id="CHEBI:33019"/>
        <dbReference type="ChEBI" id="CHEBI:61194"/>
        <dbReference type="ChEBI" id="CHEBI:61382"/>
        <dbReference type="EC" id="3.6.1.66"/>
    </reaction>
</comment>
<dbReference type="Proteomes" id="UP000262582">
    <property type="component" value="Chromosome"/>
</dbReference>
<evidence type="ECO:0000256" key="4">
    <source>
        <dbReference type="ARBA" id="ARBA00022741"/>
    </source>
</evidence>
<proteinExistence type="inferred from homology"/>
<dbReference type="CDD" id="cd00515">
    <property type="entry name" value="HAM1"/>
    <property type="match status" value="1"/>
</dbReference>
<reference evidence="11 13" key="2">
    <citation type="submission" date="2018-08" db="EMBL/GenBank/DDBJ databases">
        <title>Complete genome of the Arcobacter ellisii type strain LMG 26155.</title>
        <authorList>
            <person name="Miller W.G."/>
            <person name="Yee E."/>
            <person name="Bono J.L."/>
        </authorList>
    </citation>
    <scope>NUCLEOTIDE SEQUENCE [LARGE SCALE GENOMIC DNA]</scope>
    <source>
        <strain evidence="11 13">LMG 26155</strain>
    </source>
</reference>
<gene>
    <name evidence="11" type="ORF">AELL_0740</name>
    <name evidence="12" type="ORF">CP962_06570</name>
</gene>
<dbReference type="OrthoDB" id="9807456at2"/>
<evidence type="ECO:0000313" key="12">
    <source>
        <dbReference type="EMBL" id="RXI31119.1"/>
    </source>
</evidence>
<comment type="subunit">
    <text evidence="2 10">Homodimer.</text>
</comment>
<evidence type="ECO:0000313" key="13">
    <source>
        <dbReference type="Proteomes" id="UP000262582"/>
    </source>
</evidence>
<dbReference type="Proteomes" id="UP000290588">
    <property type="component" value="Unassembled WGS sequence"/>
</dbReference>
<evidence type="ECO:0000256" key="10">
    <source>
        <dbReference type="HAMAP-Rule" id="MF_01405"/>
    </source>
</evidence>
<comment type="similarity">
    <text evidence="1 10">Belongs to the HAM1 NTPase family.</text>
</comment>
<protein>
    <recommendedName>
        <fullName evidence="10">dITP/XTP pyrophosphatase</fullName>
        <ecNumber evidence="10">3.6.1.66</ecNumber>
    </recommendedName>
    <alternativeName>
        <fullName evidence="10">Non-canonical purine NTP pyrophosphatase</fullName>
    </alternativeName>
    <alternativeName>
        <fullName evidence="10">Non-standard purine NTP pyrophosphatase</fullName>
    </alternativeName>
    <alternativeName>
        <fullName evidence="10">Nucleoside-triphosphate diphosphatase</fullName>
    </alternativeName>
    <alternativeName>
        <fullName evidence="10">Nucleoside-triphosphate pyrophosphatase</fullName>
        <shortName evidence="10">NTPase</shortName>
    </alternativeName>
</protein>
<comment type="cofactor">
    <cofactor evidence="10">
        <name>Mg(2+)</name>
        <dbReference type="ChEBI" id="CHEBI:18420"/>
    </cofactor>
    <text evidence="10">Binds 1 Mg(2+) ion per subunit.</text>
</comment>
<dbReference type="InterPro" id="IPR020922">
    <property type="entry name" value="dITP/XTP_pyrophosphatase"/>
</dbReference>
<keyword evidence="4 10" id="KW-0547">Nucleotide-binding</keyword>
<feature type="binding site" evidence="10">
    <location>
        <begin position="7"/>
        <end position="12"/>
    </location>
    <ligand>
        <name>substrate</name>
    </ligand>
</feature>
<dbReference type="HAMAP" id="MF_01405">
    <property type="entry name" value="Non_canon_purine_NTPase"/>
    <property type="match status" value="1"/>
</dbReference>
<evidence type="ECO:0000256" key="1">
    <source>
        <dbReference type="ARBA" id="ARBA00008023"/>
    </source>
</evidence>
<dbReference type="SUPFAM" id="SSF52972">
    <property type="entry name" value="ITPase-like"/>
    <property type="match status" value="1"/>
</dbReference>
<feature type="binding site" evidence="10">
    <location>
        <position position="73"/>
    </location>
    <ligand>
        <name>Mg(2+)</name>
        <dbReference type="ChEBI" id="CHEBI:18420"/>
    </ligand>
</feature>
<feature type="binding site" evidence="10">
    <location>
        <begin position="183"/>
        <end position="184"/>
    </location>
    <ligand>
        <name>substrate</name>
    </ligand>
</feature>
<sequence length="199" mass="21999">MKIVLASANKGKISEFQKLLPNDEVIAFSEILGEIDIVEDKDTFKGNAIKKAQTIYDELKKIDYEDVVVISDDSGISVPALNNEPGVYSARYSGVNATDKSNNAKLIENLNAKNLEITPAFYTACIAIVYKNEVYTVHGWMHGNVINKEMGEGGFGYDPMFIPNGFDKTLGELPHEVKKEFSHRSKALALAKKVLDVIL</sequence>
<dbReference type="PANTHER" id="PTHR11067:SF9">
    <property type="entry name" value="INOSINE TRIPHOSPHATE PYROPHOSPHATASE"/>
    <property type="match status" value="1"/>
</dbReference>
<dbReference type="GO" id="GO:0036220">
    <property type="term" value="F:ITP diphosphatase activity"/>
    <property type="evidence" value="ECO:0007669"/>
    <property type="project" value="UniProtKB-UniRule"/>
</dbReference>
<comment type="catalytic activity">
    <reaction evidence="10">
        <text>ITP + H2O = IMP + diphosphate + H(+)</text>
        <dbReference type="Rhea" id="RHEA:29399"/>
        <dbReference type="ChEBI" id="CHEBI:15377"/>
        <dbReference type="ChEBI" id="CHEBI:15378"/>
        <dbReference type="ChEBI" id="CHEBI:33019"/>
        <dbReference type="ChEBI" id="CHEBI:58053"/>
        <dbReference type="ChEBI" id="CHEBI:61402"/>
        <dbReference type="EC" id="3.6.1.66"/>
    </reaction>
</comment>
<dbReference type="GO" id="GO:0009146">
    <property type="term" value="P:purine nucleoside triphosphate catabolic process"/>
    <property type="evidence" value="ECO:0007669"/>
    <property type="project" value="UniProtKB-UniRule"/>
</dbReference>
<dbReference type="InterPro" id="IPR029001">
    <property type="entry name" value="ITPase-like_fam"/>
</dbReference>
<evidence type="ECO:0000256" key="7">
    <source>
        <dbReference type="ARBA" id="ARBA00023080"/>
    </source>
</evidence>
<evidence type="ECO:0000256" key="6">
    <source>
        <dbReference type="ARBA" id="ARBA00022842"/>
    </source>
</evidence>
<dbReference type="Gene3D" id="3.90.950.10">
    <property type="match status" value="1"/>
</dbReference>
<comment type="function">
    <text evidence="10">Pyrophosphatase that catalyzes the hydrolysis of nucleoside triphosphates to their monophosphate derivatives, with a high preference for the non-canonical purine nucleotides XTP (xanthosine triphosphate), dITP (deoxyinosine triphosphate) and ITP. Seems to function as a house-cleaning enzyme that removes non-canonical purine nucleotides from the nucleotide pool, thus preventing their incorporation into DNA/RNA and avoiding chromosomal lesions.</text>
</comment>
<evidence type="ECO:0000256" key="3">
    <source>
        <dbReference type="ARBA" id="ARBA00022723"/>
    </source>
</evidence>
<dbReference type="PANTHER" id="PTHR11067">
    <property type="entry name" value="INOSINE TRIPHOSPHATE PYROPHOSPHATASE/HAM1 PROTEIN"/>
    <property type="match status" value="1"/>
</dbReference>
<dbReference type="GO" id="GO:0017111">
    <property type="term" value="F:ribonucleoside triphosphate phosphatase activity"/>
    <property type="evidence" value="ECO:0007669"/>
    <property type="project" value="InterPro"/>
</dbReference>
<dbReference type="EMBL" id="CP032097">
    <property type="protein sequence ID" value="AXX94420.1"/>
    <property type="molecule type" value="Genomic_DNA"/>
</dbReference>
<evidence type="ECO:0000256" key="9">
    <source>
        <dbReference type="ARBA" id="ARBA00052017"/>
    </source>
</evidence>
<reference evidence="12 14" key="1">
    <citation type="submission" date="2017-09" db="EMBL/GenBank/DDBJ databases">
        <title>Genomics of the genus Arcobacter.</title>
        <authorList>
            <person name="Perez-Cataluna A."/>
            <person name="Figueras M.J."/>
            <person name="Salas-Masso N."/>
        </authorList>
    </citation>
    <scope>NUCLEOTIDE SEQUENCE [LARGE SCALE GENOMIC DNA]</scope>
    <source>
        <strain evidence="12 14">CECT 7837</strain>
    </source>
</reference>
<dbReference type="GO" id="GO:0036222">
    <property type="term" value="F:XTP diphosphatase activity"/>
    <property type="evidence" value="ECO:0007669"/>
    <property type="project" value="UniProtKB-UniRule"/>
</dbReference>
<accession>A0A347U6E2</accession>
<dbReference type="FunFam" id="3.90.950.10:FF:000001">
    <property type="entry name" value="dITP/XTP pyrophosphatase"/>
    <property type="match status" value="1"/>
</dbReference>
<keyword evidence="7 10" id="KW-0546">Nucleotide metabolism</keyword>
<evidence type="ECO:0000313" key="14">
    <source>
        <dbReference type="Proteomes" id="UP000290588"/>
    </source>
</evidence>
<dbReference type="EC" id="3.6.1.66" evidence="10"/>
<dbReference type="EMBL" id="NXIG01000005">
    <property type="protein sequence ID" value="RXI31119.1"/>
    <property type="molecule type" value="Genomic_DNA"/>
</dbReference>
<organism evidence="12 14">
    <name type="scientific">Arcobacter ellisii</name>
    <dbReference type="NCBI Taxonomy" id="913109"/>
    <lineage>
        <taxon>Bacteria</taxon>
        <taxon>Pseudomonadati</taxon>
        <taxon>Campylobacterota</taxon>
        <taxon>Epsilonproteobacteria</taxon>
        <taxon>Campylobacterales</taxon>
        <taxon>Arcobacteraceae</taxon>
        <taxon>Arcobacter</taxon>
    </lineage>
</organism>
<dbReference type="GO" id="GO:0005829">
    <property type="term" value="C:cytosol"/>
    <property type="evidence" value="ECO:0007669"/>
    <property type="project" value="TreeGrafter"/>
</dbReference>
<evidence type="ECO:0000313" key="11">
    <source>
        <dbReference type="EMBL" id="AXX94420.1"/>
    </source>
</evidence>
<dbReference type="GO" id="GO:0009117">
    <property type="term" value="P:nucleotide metabolic process"/>
    <property type="evidence" value="ECO:0007669"/>
    <property type="project" value="UniProtKB-KW"/>
</dbReference>
<evidence type="ECO:0000256" key="2">
    <source>
        <dbReference type="ARBA" id="ARBA00011738"/>
    </source>
</evidence>
<dbReference type="GO" id="GO:0046872">
    <property type="term" value="F:metal ion binding"/>
    <property type="evidence" value="ECO:0007669"/>
    <property type="project" value="UniProtKB-KW"/>
</dbReference>
<dbReference type="AlphaFoldDB" id="A0A347U6E2"/>
<feature type="active site" description="Proton acceptor" evidence="10">
    <location>
        <position position="73"/>
    </location>
</feature>
<feature type="binding site" evidence="10">
    <location>
        <begin position="155"/>
        <end position="158"/>
    </location>
    <ligand>
        <name>substrate</name>
    </ligand>
</feature>
<evidence type="ECO:0000256" key="5">
    <source>
        <dbReference type="ARBA" id="ARBA00022801"/>
    </source>
</evidence>
<keyword evidence="6 10" id="KW-0460">Magnesium</keyword>
<dbReference type="GO" id="GO:0000166">
    <property type="term" value="F:nucleotide binding"/>
    <property type="evidence" value="ECO:0007669"/>
    <property type="project" value="UniProtKB-KW"/>
</dbReference>
<keyword evidence="13" id="KW-1185">Reference proteome</keyword>
<comment type="catalytic activity">
    <reaction evidence="9 10">
        <text>XTP + H2O = XMP + diphosphate + H(+)</text>
        <dbReference type="Rhea" id="RHEA:28610"/>
        <dbReference type="ChEBI" id="CHEBI:15377"/>
        <dbReference type="ChEBI" id="CHEBI:15378"/>
        <dbReference type="ChEBI" id="CHEBI:33019"/>
        <dbReference type="ChEBI" id="CHEBI:57464"/>
        <dbReference type="ChEBI" id="CHEBI:61314"/>
        <dbReference type="EC" id="3.6.1.66"/>
    </reaction>
</comment>
<dbReference type="Pfam" id="PF01725">
    <property type="entry name" value="Ham1p_like"/>
    <property type="match status" value="1"/>
</dbReference>
<dbReference type="InterPro" id="IPR002637">
    <property type="entry name" value="RdgB/HAM1"/>
</dbReference>
<name>A0A347U6E2_9BACT</name>
<dbReference type="GO" id="GO:0035870">
    <property type="term" value="F:dITP diphosphatase activity"/>
    <property type="evidence" value="ECO:0007669"/>
    <property type="project" value="UniProtKB-UniRule"/>
</dbReference>
<feature type="binding site" evidence="10">
    <location>
        <position position="74"/>
    </location>
    <ligand>
        <name>substrate</name>
    </ligand>
</feature>
<feature type="binding site" evidence="10">
    <location>
        <position position="178"/>
    </location>
    <ligand>
        <name>substrate</name>
    </ligand>
</feature>
<comment type="caution">
    <text evidence="10">Lacks conserved residue(s) required for the propagation of feature annotation.</text>
</comment>
<keyword evidence="3 10" id="KW-0479">Metal-binding</keyword>
<evidence type="ECO:0000256" key="8">
    <source>
        <dbReference type="ARBA" id="ARBA00051875"/>
    </source>
</evidence>
<dbReference type="RefSeq" id="WP_118916649.1">
    <property type="nucleotide sequence ID" value="NZ_CP032097.1"/>
</dbReference>
<keyword evidence="5 10" id="KW-0378">Hydrolase</keyword>
<dbReference type="KEGG" id="aell:AELL_0740"/>